<dbReference type="PANTHER" id="PTHR43808">
    <property type="entry name" value="ACETYLORNITHINE DEACETYLASE"/>
    <property type="match status" value="1"/>
</dbReference>
<evidence type="ECO:0000256" key="1">
    <source>
        <dbReference type="ARBA" id="ARBA00022723"/>
    </source>
</evidence>
<dbReference type="InterPro" id="IPR050072">
    <property type="entry name" value="Peptidase_M20A"/>
</dbReference>
<sequence>MDISNKVQDYVDKNREKIANLLSELINFRSITGQEGEVVNRVKKEMEALGYDEVFTDAIGNVVGRIGSGSKTILYDAHLDVVEAEKSGWESDPFSGVIREGKIFGRGAVDDKGPFVCILFAGKIIKDLNLDANNEFTIYVSGSVSEEECEGLALKSLLTEYPQIKTDYVIIAEPSELNICRGHRGRAQIEAIFPGEPVHASIHEQGINPIEIALPFIGSVQQLDEELKERVEAKLSLLGHGDVVVTSIICKNNSFNTLPSETKVIIDRRMIIGDTEETILKELESLPNGDRANIKYSEYKAASYNGYQKVGKEYFPACVLEEDHKLIEAAIRAYTELFKDTPVVKMWGFSTNATYTMGEAKVPSLGFGPGLEKLCHGNNEYVSIDDLLKATKFYAYLPVVLSEKK</sequence>
<organism evidence="4 5">
    <name type="scientific">candidate division TA06 bacterium 34_109</name>
    <dbReference type="NCBI Taxonomy" id="1635277"/>
    <lineage>
        <taxon>Bacteria</taxon>
        <taxon>Bacteria division TA06</taxon>
    </lineage>
</organism>
<dbReference type="SUPFAM" id="SSF55031">
    <property type="entry name" value="Bacterial exopeptidase dimerisation domain"/>
    <property type="match status" value="1"/>
</dbReference>
<dbReference type="Gene3D" id="3.40.630.10">
    <property type="entry name" value="Zn peptidases"/>
    <property type="match status" value="2"/>
</dbReference>
<dbReference type="NCBIfam" id="NF009555">
    <property type="entry name" value="PRK13004.1"/>
    <property type="match status" value="1"/>
</dbReference>
<dbReference type="Pfam" id="PF01546">
    <property type="entry name" value="Peptidase_M20"/>
    <property type="match status" value="1"/>
</dbReference>
<dbReference type="InterPro" id="IPR017706">
    <property type="entry name" value="Peptidase_M20/DapE_YgeY"/>
</dbReference>
<dbReference type="InterPro" id="IPR002933">
    <property type="entry name" value="Peptidase_M20"/>
</dbReference>
<reference evidence="5" key="1">
    <citation type="journal article" date="2015" name="MBio">
        <title>Genome-Resolved Metagenomic Analysis Reveals Roles for Candidate Phyla and Other Microbial Community Members in Biogeochemical Transformations in Oil Reservoirs.</title>
        <authorList>
            <person name="Hu P."/>
            <person name="Tom L."/>
            <person name="Singh A."/>
            <person name="Thomas B.C."/>
            <person name="Baker B.J."/>
            <person name="Piceno Y.M."/>
            <person name="Andersen G.L."/>
            <person name="Banfield J.F."/>
        </authorList>
    </citation>
    <scope>NUCLEOTIDE SEQUENCE [LARGE SCALE GENOMIC DNA]</scope>
</reference>
<name>A0A101I051_UNCT6</name>
<dbReference type="Pfam" id="PF07687">
    <property type="entry name" value="M20_dimer"/>
    <property type="match status" value="1"/>
</dbReference>
<dbReference type="Gene3D" id="3.30.70.360">
    <property type="match status" value="1"/>
</dbReference>
<dbReference type="SUPFAM" id="SSF53187">
    <property type="entry name" value="Zn-dependent exopeptidases"/>
    <property type="match status" value="1"/>
</dbReference>
<dbReference type="EMBL" id="LGGX01000023">
    <property type="protein sequence ID" value="KUK86298.1"/>
    <property type="molecule type" value="Genomic_DNA"/>
</dbReference>
<evidence type="ECO:0000313" key="4">
    <source>
        <dbReference type="EMBL" id="KUK86298.1"/>
    </source>
</evidence>
<accession>A0A101I051</accession>
<evidence type="ECO:0000313" key="5">
    <source>
        <dbReference type="Proteomes" id="UP000053467"/>
    </source>
</evidence>
<dbReference type="Proteomes" id="UP000053467">
    <property type="component" value="Unassembled WGS sequence"/>
</dbReference>
<comment type="caution">
    <text evidence="4">The sequence shown here is derived from an EMBL/GenBank/DDBJ whole genome shotgun (WGS) entry which is preliminary data.</text>
</comment>
<feature type="domain" description="Peptidase M20 dimerisation" evidence="3">
    <location>
        <begin position="182"/>
        <end position="286"/>
    </location>
</feature>
<protein>
    <submittedName>
        <fullName evidence="4">M20/DapE family protein YgeY</fullName>
    </submittedName>
</protein>
<dbReference type="GO" id="GO:0006526">
    <property type="term" value="P:L-arginine biosynthetic process"/>
    <property type="evidence" value="ECO:0007669"/>
    <property type="project" value="TreeGrafter"/>
</dbReference>
<dbReference type="InterPro" id="IPR011650">
    <property type="entry name" value="Peptidase_M20_dimer"/>
</dbReference>
<dbReference type="NCBIfam" id="TIGR03526">
    <property type="entry name" value="selenium_YgeY"/>
    <property type="match status" value="1"/>
</dbReference>
<dbReference type="InterPro" id="IPR036264">
    <property type="entry name" value="Bact_exopeptidase_dim_dom"/>
</dbReference>
<keyword evidence="1" id="KW-0479">Metal-binding</keyword>
<evidence type="ECO:0000259" key="3">
    <source>
        <dbReference type="Pfam" id="PF07687"/>
    </source>
</evidence>
<dbReference type="GO" id="GO:0046872">
    <property type="term" value="F:metal ion binding"/>
    <property type="evidence" value="ECO:0007669"/>
    <property type="project" value="UniProtKB-KW"/>
</dbReference>
<evidence type="ECO:0000256" key="2">
    <source>
        <dbReference type="ARBA" id="ARBA00022801"/>
    </source>
</evidence>
<keyword evidence="2" id="KW-0378">Hydrolase</keyword>
<dbReference type="GO" id="GO:0008777">
    <property type="term" value="F:acetylornithine deacetylase activity"/>
    <property type="evidence" value="ECO:0007669"/>
    <property type="project" value="TreeGrafter"/>
</dbReference>
<dbReference type="PANTHER" id="PTHR43808:SF31">
    <property type="entry name" value="N-ACETYL-L-CITRULLINE DEACETYLASE"/>
    <property type="match status" value="1"/>
</dbReference>
<gene>
    <name evidence="4" type="ORF">XE03_1613</name>
</gene>
<proteinExistence type="predicted"/>
<dbReference type="AlphaFoldDB" id="A0A101I051"/>